<name>A0A0G9H4M2_9GAMM</name>
<evidence type="ECO:0000256" key="2">
    <source>
        <dbReference type="ARBA" id="ARBA00001946"/>
    </source>
</evidence>
<dbReference type="NCBIfam" id="NF001490">
    <property type="entry name" value="PRK00346.1-4"/>
    <property type="match status" value="1"/>
</dbReference>
<dbReference type="EMBL" id="JPLA01000022">
    <property type="protein sequence ID" value="KLD64149.1"/>
    <property type="molecule type" value="Genomic_DNA"/>
</dbReference>
<dbReference type="NCBIfam" id="TIGR00087">
    <property type="entry name" value="surE"/>
    <property type="match status" value="1"/>
</dbReference>
<dbReference type="NCBIfam" id="NF001489">
    <property type="entry name" value="PRK00346.1-3"/>
    <property type="match status" value="1"/>
</dbReference>
<evidence type="ECO:0000256" key="5">
    <source>
        <dbReference type="ARBA" id="ARBA00022490"/>
    </source>
</evidence>
<feature type="domain" description="Survival protein SurE-like phosphatase/nucleotidase" evidence="10">
    <location>
        <begin position="3"/>
        <end position="185"/>
    </location>
</feature>
<dbReference type="Pfam" id="PF01975">
    <property type="entry name" value="SurE"/>
    <property type="match status" value="1"/>
</dbReference>
<dbReference type="GO" id="GO:0008254">
    <property type="term" value="F:3'-nucleotidase activity"/>
    <property type="evidence" value="ECO:0007669"/>
    <property type="project" value="TreeGrafter"/>
</dbReference>
<comment type="similarity">
    <text evidence="4 9">Belongs to the SurE nucleotidase family.</text>
</comment>
<dbReference type="InterPro" id="IPR002828">
    <property type="entry name" value="SurE-like_Pase/nucleotidase"/>
</dbReference>
<dbReference type="PANTHER" id="PTHR30457:SF12">
    <property type="entry name" value="5'_3'-NUCLEOTIDASE SURE"/>
    <property type="match status" value="1"/>
</dbReference>
<dbReference type="EC" id="3.1.3.5" evidence="9"/>
<feature type="binding site" evidence="9">
    <location>
        <position position="8"/>
    </location>
    <ligand>
        <name>a divalent metal cation</name>
        <dbReference type="ChEBI" id="CHEBI:60240"/>
    </ligand>
</feature>
<evidence type="ECO:0000256" key="3">
    <source>
        <dbReference type="ARBA" id="ARBA00004496"/>
    </source>
</evidence>
<evidence type="ECO:0000256" key="6">
    <source>
        <dbReference type="ARBA" id="ARBA00022723"/>
    </source>
</evidence>
<evidence type="ECO:0000256" key="9">
    <source>
        <dbReference type="HAMAP-Rule" id="MF_00060"/>
    </source>
</evidence>
<gene>
    <name evidence="9" type="primary">surE</name>
    <name evidence="11" type="ORF">Y882_08735</name>
</gene>
<dbReference type="OrthoDB" id="9780815at2"/>
<evidence type="ECO:0000313" key="12">
    <source>
        <dbReference type="Proteomes" id="UP000035481"/>
    </source>
</evidence>
<comment type="subcellular location">
    <subcellularLocation>
        <location evidence="3 9">Cytoplasm</location>
    </subcellularLocation>
</comment>
<dbReference type="Gene3D" id="3.40.1210.10">
    <property type="entry name" value="Survival protein SurE-like phosphatase/nucleotidase"/>
    <property type="match status" value="1"/>
</dbReference>
<dbReference type="STRING" id="1440762.Y882_08735"/>
<comment type="catalytic activity">
    <reaction evidence="1 9">
        <text>a ribonucleoside 5'-phosphate + H2O = a ribonucleoside + phosphate</text>
        <dbReference type="Rhea" id="RHEA:12484"/>
        <dbReference type="ChEBI" id="CHEBI:15377"/>
        <dbReference type="ChEBI" id="CHEBI:18254"/>
        <dbReference type="ChEBI" id="CHEBI:43474"/>
        <dbReference type="ChEBI" id="CHEBI:58043"/>
        <dbReference type="EC" id="3.1.3.5"/>
    </reaction>
</comment>
<feature type="binding site" evidence="9">
    <location>
        <position position="91"/>
    </location>
    <ligand>
        <name>a divalent metal cation</name>
        <dbReference type="ChEBI" id="CHEBI:60240"/>
    </ligand>
</feature>
<evidence type="ECO:0000259" key="10">
    <source>
        <dbReference type="Pfam" id="PF01975"/>
    </source>
</evidence>
<dbReference type="AlphaFoldDB" id="A0A0G9H4M2"/>
<evidence type="ECO:0000256" key="8">
    <source>
        <dbReference type="ARBA" id="ARBA00022801"/>
    </source>
</evidence>
<dbReference type="PANTHER" id="PTHR30457">
    <property type="entry name" value="5'-NUCLEOTIDASE SURE"/>
    <property type="match status" value="1"/>
</dbReference>
<dbReference type="GO" id="GO:0004309">
    <property type="term" value="F:exopolyphosphatase activity"/>
    <property type="evidence" value="ECO:0007669"/>
    <property type="project" value="TreeGrafter"/>
</dbReference>
<feature type="binding site" evidence="9">
    <location>
        <position position="39"/>
    </location>
    <ligand>
        <name>a divalent metal cation</name>
        <dbReference type="ChEBI" id="CHEBI:60240"/>
    </ligand>
</feature>
<evidence type="ECO:0000256" key="1">
    <source>
        <dbReference type="ARBA" id="ARBA00000815"/>
    </source>
</evidence>
<dbReference type="GO" id="GO:0005737">
    <property type="term" value="C:cytoplasm"/>
    <property type="evidence" value="ECO:0007669"/>
    <property type="project" value="UniProtKB-SubCell"/>
</dbReference>
<protein>
    <recommendedName>
        <fullName evidence="9">5'-nucleotidase SurE</fullName>
        <ecNumber evidence="9">3.1.3.5</ecNumber>
    </recommendedName>
    <alternativeName>
        <fullName evidence="9">Nucleoside 5'-monophosphate phosphohydrolase</fullName>
    </alternativeName>
</protein>
<dbReference type="RefSeq" id="WP_046971489.1">
    <property type="nucleotide sequence ID" value="NZ_JPLA01000022.1"/>
</dbReference>
<keyword evidence="5 9" id="KW-0963">Cytoplasm</keyword>
<dbReference type="SUPFAM" id="SSF64167">
    <property type="entry name" value="SurE-like"/>
    <property type="match status" value="1"/>
</dbReference>
<dbReference type="GO" id="GO:0000166">
    <property type="term" value="F:nucleotide binding"/>
    <property type="evidence" value="ECO:0007669"/>
    <property type="project" value="UniProtKB-KW"/>
</dbReference>
<comment type="cofactor">
    <cofactor evidence="9">
        <name>a divalent metal cation</name>
        <dbReference type="ChEBI" id="CHEBI:60240"/>
    </cofactor>
    <text evidence="9">Binds 1 divalent metal cation per subunit.</text>
</comment>
<dbReference type="GO" id="GO:0046872">
    <property type="term" value="F:metal ion binding"/>
    <property type="evidence" value="ECO:0007669"/>
    <property type="project" value="UniProtKB-UniRule"/>
</dbReference>
<comment type="caution">
    <text evidence="11">The sequence shown here is derived from an EMBL/GenBank/DDBJ whole genome shotgun (WGS) entry which is preliminary data.</text>
</comment>
<organism evidence="11 12">
    <name type="scientific">Dyella japonica DSM 16301</name>
    <dbReference type="NCBI Taxonomy" id="1440762"/>
    <lineage>
        <taxon>Bacteria</taxon>
        <taxon>Pseudomonadati</taxon>
        <taxon>Pseudomonadota</taxon>
        <taxon>Gammaproteobacteria</taxon>
        <taxon>Lysobacterales</taxon>
        <taxon>Rhodanobacteraceae</taxon>
        <taxon>Dyella</taxon>
    </lineage>
</organism>
<evidence type="ECO:0000313" key="11">
    <source>
        <dbReference type="EMBL" id="KLD64149.1"/>
    </source>
</evidence>
<evidence type="ECO:0000256" key="7">
    <source>
        <dbReference type="ARBA" id="ARBA00022741"/>
    </source>
</evidence>
<keyword evidence="8 9" id="KW-0378">Hydrolase</keyword>
<dbReference type="InterPro" id="IPR030048">
    <property type="entry name" value="SurE"/>
</dbReference>
<dbReference type="GO" id="GO:0008253">
    <property type="term" value="F:5'-nucleotidase activity"/>
    <property type="evidence" value="ECO:0007669"/>
    <property type="project" value="UniProtKB-UniRule"/>
</dbReference>
<comment type="cofactor">
    <cofactor evidence="2">
        <name>Mg(2+)</name>
        <dbReference type="ChEBI" id="CHEBI:18420"/>
    </cofactor>
</comment>
<dbReference type="PATRIC" id="fig|1440762.4.peg.1245"/>
<accession>A0A0G9H4M2</accession>
<feature type="binding site" evidence="9">
    <location>
        <position position="9"/>
    </location>
    <ligand>
        <name>a divalent metal cation</name>
        <dbReference type="ChEBI" id="CHEBI:60240"/>
    </ligand>
</feature>
<dbReference type="HAMAP" id="MF_00060">
    <property type="entry name" value="SurE"/>
    <property type="match status" value="1"/>
</dbReference>
<sequence length="264" mass="28089">MRVLVSNDDGVDAPGIRVLAERLGAVGQVTVVAPDRDRSGASNSLTLDAPIRALRMDNGYYRVAGTPTNCVHLALAGMLDYEPDMVVSGINNSANLGDDVIYSGTVSAAMEGRFLGLPAIAVSLVTKDHKGEHYDSAATAVLALMQQLLVDPLPADTILNVNVPDLPWDQIRGFEVTRLGKRHRSEPCIKQTDPRGKEIWWIGPSGAVDDAGPGTDFNAVHRGYVSVTPIHVDLTRFQALEKVSSWIGGLNKSVAGGKPADEAA</sequence>
<keyword evidence="7 9" id="KW-0547">Nucleotide-binding</keyword>
<reference evidence="11 12" key="1">
    <citation type="journal article" date="2015" name="Antonie Van Leeuwenhoek">
        <title>A phylogenomic and molecular marker based taxonomic framework for the order Xanthomonadales: proposal to transfer the families Algiphilaceae and Solimonadaceae to the order Nevskiales ord. nov. and to create a new family within the order Xanthomonadales, the family Rhodanobacteraceae fam. nov., containing the genus Rhodanobacter and its closest relatives.</title>
        <authorList>
            <person name="Naushad S."/>
            <person name="Adeolu M."/>
            <person name="Wong S."/>
            <person name="Sohail M."/>
            <person name="Schellhorn H.E."/>
            <person name="Gupta R.S."/>
        </authorList>
    </citation>
    <scope>NUCLEOTIDE SEQUENCE [LARGE SCALE GENOMIC DNA]</scope>
    <source>
        <strain evidence="11 12">DSM 16301</strain>
    </source>
</reference>
<keyword evidence="6 9" id="KW-0479">Metal-binding</keyword>
<dbReference type="Proteomes" id="UP000035481">
    <property type="component" value="Unassembled WGS sequence"/>
</dbReference>
<dbReference type="FunFam" id="3.40.1210.10:FF:000001">
    <property type="entry name" value="5'/3'-nucleotidase SurE"/>
    <property type="match status" value="1"/>
</dbReference>
<evidence type="ECO:0000256" key="4">
    <source>
        <dbReference type="ARBA" id="ARBA00011062"/>
    </source>
</evidence>
<comment type="function">
    <text evidence="9">Nucleotidase that shows phosphatase activity on nucleoside 5'-monophosphates.</text>
</comment>
<proteinExistence type="inferred from homology"/>
<dbReference type="InterPro" id="IPR036523">
    <property type="entry name" value="SurE-like_sf"/>
</dbReference>